<protein>
    <recommendedName>
        <fullName evidence="2">FHA domain-containing protein</fullName>
    </recommendedName>
</protein>
<evidence type="ECO:0000313" key="3">
    <source>
        <dbReference type="EMBL" id="VUZ43731.1"/>
    </source>
</evidence>
<dbReference type="EMBL" id="CABIJS010000111">
    <property type="protein sequence ID" value="VUZ43731.1"/>
    <property type="molecule type" value="Genomic_DNA"/>
</dbReference>
<dbReference type="SUPFAM" id="SSF49879">
    <property type="entry name" value="SMAD/FHA domain"/>
    <property type="match status" value="1"/>
</dbReference>
<dbReference type="InterPro" id="IPR000253">
    <property type="entry name" value="FHA_dom"/>
</dbReference>
<evidence type="ECO:0000259" key="2">
    <source>
        <dbReference type="PROSITE" id="PS50006"/>
    </source>
</evidence>
<accession>A0A564Y8Y5</accession>
<dbReference type="Gene3D" id="2.60.200.20">
    <property type="match status" value="1"/>
</dbReference>
<dbReference type="CDD" id="cd00060">
    <property type="entry name" value="FHA"/>
    <property type="match status" value="1"/>
</dbReference>
<keyword evidence="4" id="KW-1185">Reference proteome</keyword>
<name>A0A564Y8Y5_HYMDI</name>
<evidence type="ECO:0000313" key="4">
    <source>
        <dbReference type="Proteomes" id="UP000321570"/>
    </source>
</evidence>
<dbReference type="Proteomes" id="UP000321570">
    <property type="component" value="Unassembled WGS sequence"/>
</dbReference>
<dbReference type="AlphaFoldDB" id="A0A564Y8Y5"/>
<proteinExistence type="predicted"/>
<dbReference type="InterPro" id="IPR008984">
    <property type="entry name" value="SMAD_FHA_dom_sf"/>
</dbReference>
<dbReference type="Pfam" id="PF00498">
    <property type="entry name" value="FHA"/>
    <property type="match status" value="1"/>
</dbReference>
<dbReference type="PROSITE" id="PS50006">
    <property type="entry name" value="FHA_DOMAIN"/>
    <property type="match status" value="1"/>
</dbReference>
<organism evidence="3 4">
    <name type="scientific">Hymenolepis diminuta</name>
    <name type="common">Rat tapeworm</name>
    <dbReference type="NCBI Taxonomy" id="6216"/>
    <lineage>
        <taxon>Eukaryota</taxon>
        <taxon>Metazoa</taxon>
        <taxon>Spiralia</taxon>
        <taxon>Lophotrochozoa</taxon>
        <taxon>Platyhelminthes</taxon>
        <taxon>Cestoda</taxon>
        <taxon>Eucestoda</taxon>
        <taxon>Cyclophyllidea</taxon>
        <taxon>Hymenolepididae</taxon>
        <taxon>Hymenolepis</taxon>
    </lineage>
</organism>
<gene>
    <name evidence="3" type="ORF">WMSIL1_LOCUS3928</name>
</gene>
<evidence type="ECO:0000256" key="1">
    <source>
        <dbReference type="SAM" id="MobiDB-lite"/>
    </source>
</evidence>
<feature type="compositionally biased region" description="Basic and acidic residues" evidence="1">
    <location>
        <begin position="11"/>
        <end position="23"/>
    </location>
</feature>
<feature type="domain" description="FHA" evidence="2">
    <location>
        <begin position="42"/>
        <end position="97"/>
    </location>
</feature>
<feature type="region of interest" description="Disordered" evidence="1">
    <location>
        <begin position="1"/>
        <end position="23"/>
    </location>
</feature>
<sequence length="211" mass="24316">MSTGKYLTPVRADEDLSKKSPDCSKKEAFRPYRTSMNDRNNIKICKLSEEESGNIFVQSQLNKDSVSPYHTPIHKSPNELFNPNFSESGTHVNDERIKTRTLLNHGDIVCFEVLQGPFLHPSTRVSSSESEIKNLVIVTLIEIFVAVMRLAWKTGPICYLQVNIEYRDAKPDFKLSDNEYGQEKVNLRMHSDNSEENFDRIQIKEFARCRL</sequence>
<reference evidence="3 4" key="1">
    <citation type="submission" date="2019-07" db="EMBL/GenBank/DDBJ databases">
        <authorList>
            <person name="Jastrzebski P J."/>
            <person name="Paukszto L."/>
            <person name="Jastrzebski P J."/>
        </authorList>
    </citation>
    <scope>NUCLEOTIDE SEQUENCE [LARGE SCALE GENOMIC DNA]</scope>
    <source>
        <strain evidence="3 4">WMS-il1</strain>
    </source>
</reference>